<feature type="transmembrane region" description="Helical" evidence="6">
    <location>
        <begin position="113"/>
        <end position="129"/>
    </location>
</feature>
<keyword evidence="5 6" id="KW-0472">Membrane</keyword>
<keyword evidence="8" id="KW-1185">Reference proteome</keyword>
<comment type="caution">
    <text evidence="7">The sequence shown here is derived from an EMBL/GenBank/DDBJ whole genome shotgun (WGS) entry which is preliminary data.</text>
</comment>
<dbReference type="AlphaFoldDB" id="A0A1T1AUA6"/>
<evidence type="ECO:0000313" key="8">
    <source>
        <dbReference type="Proteomes" id="UP000190750"/>
    </source>
</evidence>
<evidence type="ECO:0000313" key="7">
    <source>
        <dbReference type="EMBL" id="OOV07692.1"/>
    </source>
</evidence>
<dbReference type="PANTHER" id="PTHR31632">
    <property type="entry name" value="IRON TRANSPORTER FTH1"/>
    <property type="match status" value="1"/>
</dbReference>
<sequence>MQGQVLFIVWRESVEALLVVGIIAAWLRAHPEAVTGRKYMWAGIAIGLLAAFGLGAAILGLSEYFEGEQQDYFQLAMTSMAAALIVQMVFWMRKHGRTLKRDIENGLSSNASQANWLGMLVLIAVAIAREGSETVVFLYGLGLSQQGEHLVSFFLSASLGFALAFATFGLLQLGGRLFSWRAFFRFTEILLLLLAGAMLISTVEKLIGLGWLPPLLDPVWNSSALLDDSATAGSLVASLTGYRAHPALTMVLAFVLYWLGIMYGLRRASPVPKPVA</sequence>
<feature type="transmembrane region" description="Helical" evidence="6">
    <location>
        <begin position="39"/>
        <end position="60"/>
    </location>
</feature>
<dbReference type="OrthoDB" id="5294331at2"/>
<dbReference type="EMBL" id="MTJN01000002">
    <property type="protein sequence ID" value="OOV07692.1"/>
    <property type="molecule type" value="Genomic_DNA"/>
</dbReference>
<evidence type="ECO:0000256" key="4">
    <source>
        <dbReference type="ARBA" id="ARBA00022989"/>
    </source>
</evidence>
<name>A0A1T1AUA6_RHOFE</name>
<evidence type="ECO:0000256" key="1">
    <source>
        <dbReference type="ARBA" id="ARBA00004141"/>
    </source>
</evidence>
<organism evidence="7 8">
    <name type="scientific">Rhodoferax fermentans</name>
    <dbReference type="NCBI Taxonomy" id="28066"/>
    <lineage>
        <taxon>Bacteria</taxon>
        <taxon>Pseudomonadati</taxon>
        <taxon>Pseudomonadota</taxon>
        <taxon>Betaproteobacteria</taxon>
        <taxon>Burkholderiales</taxon>
        <taxon>Comamonadaceae</taxon>
        <taxon>Rhodoferax</taxon>
    </lineage>
</organism>
<evidence type="ECO:0000256" key="5">
    <source>
        <dbReference type="ARBA" id="ARBA00023136"/>
    </source>
</evidence>
<accession>A0A1T1AUA6</accession>
<comment type="similarity">
    <text evidence="2">Belongs to the oxidase-dependent Fe transporter (OFeT) (TC 9.A.10.1) family.</text>
</comment>
<feature type="transmembrane region" description="Helical" evidence="6">
    <location>
        <begin position="149"/>
        <end position="171"/>
    </location>
</feature>
<proteinExistence type="inferred from homology"/>
<keyword evidence="3 6" id="KW-0812">Transmembrane</keyword>
<dbReference type="GO" id="GO:0015093">
    <property type="term" value="F:ferrous iron transmembrane transporter activity"/>
    <property type="evidence" value="ECO:0007669"/>
    <property type="project" value="TreeGrafter"/>
</dbReference>
<keyword evidence="4 6" id="KW-1133">Transmembrane helix</keyword>
<feature type="transmembrane region" description="Helical" evidence="6">
    <location>
        <begin position="72"/>
        <end position="92"/>
    </location>
</feature>
<evidence type="ECO:0000256" key="6">
    <source>
        <dbReference type="SAM" id="Phobius"/>
    </source>
</evidence>
<dbReference type="Pfam" id="PF03239">
    <property type="entry name" value="FTR1"/>
    <property type="match status" value="1"/>
</dbReference>
<dbReference type="PANTHER" id="PTHR31632:SF2">
    <property type="entry name" value="PLASMA MEMBRANE IRON PERMEASE"/>
    <property type="match status" value="1"/>
</dbReference>
<reference evidence="7 8" key="1">
    <citation type="submission" date="2017-01" db="EMBL/GenBank/DDBJ databases">
        <title>Genome sequencing of Rhodoferax fermentans JCM 7819.</title>
        <authorList>
            <person name="Kim Y.J."/>
            <person name="Farh M.E.-A."/>
            <person name="Yang D.-C."/>
        </authorList>
    </citation>
    <scope>NUCLEOTIDE SEQUENCE [LARGE SCALE GENOMIC DNA]</scope>
    <source>
        <strain evidence="7 8">JCM 7819</strain>
    </source>
</reference>
<dbReference type="RefSeq" id="WP_078365536.1">
    <property type="nucleotide sequence ID" value="NZ_MTJN01000002.1"/>
</dbReference>
<dbReference type="STRING" id="28066.RF819_14020"/>
<gene>
    <name evidence="7" type="ORF">RF819_14020</name>
</gene>
<protein>
    <submittedName>
        <fullName evidence="7">FTR1 family iron permease</fullName>
    </submittedName>
</protein>
<dbReference type="Proteomes" id="UP000190750">
    <property type="component" value="Unassembled WGS sequence"/>
</dbReference>
<feature type="transmembrane region" description="Helical" evidence="6">
    <location>
        <begin position="244"/>
        <end position="265"/>
    </location>
</feature>
<dbReference type="GO" id="GO:0033573">
    <property type="term" value="C:high-affinity iron permease complex"/>
    <property type="evidence" value="ECO:0007669"/>
    <property type="project" value="InterPro"/>
</dbReference>
<feature type="transmembrane region" description="Helical" evidence="6">
    <location>
        <begin position="6"/>
        <end position="27"/>
    </location>
</feature>
<comment type="subcellular location">
    <subcellularLocation>
        <location evidence="1">Membrane</location>
        <topology evidence="1">Multi-pass membrane protein</topology>
    </subcellularLocation>
</comment>
<evidence type="ECO:0000256" key="3">
    <source>
        <dbReference type="ARBA" id="ARBA00022692"/>
    </source>
</evidence>
<evidence type="ECO:0000256" key="2">
    <source>
        <dbReference type="ARBA" id="ARBA00008333"/>
    </source>
</evidence>
<feature type="transmembrane region" description="Helical" evidence="6">
    <location>
        <begin position="183"/>
        <end position="203"/>
    </location>
</feature>
<dbReference type="InterPro" id="IPR004923">
    <property type="entry name" value="FTR1/Fip1/EfeU"/>
</dbReference>